<dbReference type="RefSeq" id="WP_099554515.1">
    <property type="nucleotide sequence ID" value="NZ_LT960614.1"/>
</dbReference>
<organism evidence="2 3">
    <name type="scientific">Hartmannibacter diazotrophicus</name>
    <dbReference type="NCBI Taxonomy" id="1482074"/>
    <lineage>
        <taxon>Bacteria</taxon>
        <taxon>Pseudomonadati</taxon>
        <taxon>Pseudomonadota</taxon>
        <taxon>Alphaproteobacteria</taxon>
        <taxon>Hyphomicrobiales</taxon>
        <taxon>Pleomorphomonadaceae</taxon>
        <taxon>Hartmannibacter</taxon>
    </lineage>
</organism>
<evidence type="ECO:0000313" key="3">
    <source>
        <dbReference type="Proteomes" id="UP000223606"/>
    </source>
</evidence>
<evidence type="ECO:0000313" key="2">
    <source>
        <dbReference type="EMBL" id="SON54308.1"/>
    </source>
</evidence>
<accession>A0A2C9D2C5</accession>
<feature type="region of interest" description="Disordered" evidence="1">
    <location>
        <begin position="1"/>
        <end position="30"/>
    </location>
</feature>
<dbReference type="KEGG" id="hdi:HDIA_0767"/>
<evidence type="ECO:0000256" key="1">
    <source>
        <dbReference type="SAM" id="MobiDB-lite"/>
    </source>
</evidence>
<dbReference type="AlphaFoldDB" id="A0A2C9D2C5"/>
<dbReference type="EMBL" id="LT960614">
    <property type="protein sequence ID" value="SON54308.1"/>
    <property type="molecule type" value="Genomic_DNA"/>
</dbReference>
<name>A0A2C9D2C5_9HYPH</name>
<reference evidence="3" key="1">
    <citation type="submission" date="2017-09" db="EMBL/GenBank/DDBJ databases">
        <title>Genome sequence of Nannocystis excedens DSM 71.</title>
        <authorList>
            <person name="Blom J."/>
        </authorList>
    </citation>
    <scope>NUCLEOTIDE SEQUENCE [LARGE SCALE GENOMIC DNA]</scope>
    <source>
        <strain evidence="3">type strain: E19</strain>
    </source>
</reference>
<gene>
    <name evidence="2" type="ORF">HDIA_0767</name>
</gene>
<keyword evidence="3" id="KW-1185">Reference proteome</keyword>
<protein>
    <submittedName>
        <fullName evidence="2">Uncharacterized protein</fullName>
    </submittedName>
</protein>
<dbReference type="Proteomes" id="UP000223606">
    <property type="component" value="Chromosome 1"/>
</dbReference>
<sequence>MPIKHIRTSPQRDERPPEYRGYGKSRRRADTPAVIETVTSEAEKGLVMSFDRAEVEIMSPTFDRNSGDNVANWRQWADDYWRVHGERIGLTVETQSVTIGETTVISHAKLADTP</sequence>
<proteinExistence type="predicted"/>